<organism evidence="3 4">
    <name type="scientific">Coleophoma crateriformis</name>
    <dbReference type="NCBI Taxonomy" id="565419"/>
    <lineage>
        <taxon>Eukaryota</taxon>
        <taxon>Fungi</taxon>
        <taxon>Dikarya</taxon>
        <taxon>Ascomycota</taxon>
        <taxon>Pezizomycotina</taxon>
        <taxon>Leotiomycetes</taxon>
        <taxon>Helotiales</taxon>
        <taxon>Dermateaceae</taxon>
        <taxon>Coleophoma</taxon>
    </lineage>
</organism>
<dbReference type="InterPro" id="IPR001005">
    <property type="entry name" value="SANT/Myb"/>
</dbReference>
<dbReference type="InterPro" id="IPR009057">
    <property type="entry name" value="Homeodomain-like_sf"/>
</dbReference>
<name>A0A3D8T7K7_9HELO</name>
<feature type="domain" description="Myb-like" evidence="2">
    <location>
        <begin position="12"/>
        <end position="62"/>
    </location>
</feature>
<gene>
    <name evidence="3" type="ORF">BP5796_00278</name>
</gene>
<accession>A0A3D8T7K7</accession>
<evidence type="ECO:0000313" key="3">
    <source>
        <dbReference type="EMBL" id="RDW94515.1"/>
    </source>
</evidence>
<comment type="caution">
    <text evidence="3">The sequence shown here is derived from an EMBL/GenBank/DDBJ whole genome shotgun (WGS) entry which is preliminary data.</text>
</comment>
<reference evidence="3 4" key="1">
    <citation type="journal article" date="2018" name="IMA Fungus">
        <title>IMA Genome-F 9: Draft genome sequence of Annulohypoxylon stygium, Aspergillus mulundensis, Berkeleyomyces basicola (syn. Thielaviopsis basicola), Ceratocystis smalleyi, two Cercospora beticola strains, Coleophoma cylindrospora, Fusarium fracticaudum, Phialophora cf. hyalina, and Morchella septimelata.</title>
        <authorList>
            <person name="Wingfield B.D."/>
            <person name="Bills G.F."/>
            <person name="Dong Y."/>
            <person name="Huang W."/>
            <person name="Nel W.J."/>
            <person name="Swalarsk-Parry B.S."/>
            <person name="Vaghefi N."/>
            <person name="Wilken P.M."/>
            <person name="An Z."/>
            <person name="de Beer Z.W."/>
            <person name="De Vos L."/>
            <person name="Chen L."/>
            <person name="Duong T.A."/>
            <person name="Gao Y."/>
            <person name="Hammerbacher A."/>
            <person name="Kikkert J.R."/>
            <person name="Li Y."/>
            <person name="Li H."/>
            <person name="Li K."/>
            <person name="Li Q."/>
            <person name="Liu X."/>
            <person name="Ma X."/>
            <person name="Naidoo K."/>
            <person name="Pethybridge S.J."/>
            <person name="Sun J."/>
            <person name="Steenkamp E.T."/>
            <person name="van der Nest M.A."/>
            <person name="van Wyk S."/>
            <person name="Wingfield M.J."/>
            <person name="Xiong C."/>
            <person name="Yue Q."/>
            <person name="Zhang X."/>
        </authorList>
    </citation>
    <scope>NUCLEOTIDE SEQUENCE [LARGE SCALE GENOMIC DNA]</scope>
    <source>
        <strain evidence="3 4">BP5796</strain>
    </source>
</reference>
<dbReference type="EMBL" id="PDLN01000001">
    <property type="protein sequence ID" value="RDW94515.1"/>
    <property type="molecule type" value="Genomic_DNA"/>
</dbReference>
<dbReference type="OrthoDB" id="4151352at2759"/>
<evidence type="ECO:0000313" key="4">
    <source>
        <dbReference type="Proteomes" id="UP000256328"/>
    </source>
</evidence>
<dbReference type="AlphaFoldDB" id="A0A3D8T7K7"/>
<dbReference type="SUPFAM" id="SSF46689">
    <property type="entry name" value="Homeodomain-like"/>
    <property type="match status" value="1"/>
</dbReference>
<dbReference type="Gene3D" id="1.10.10.60">
    <property type="entry name" value="Homeodomain-like"/>
    <property type="match status" value="1"/>
</dbReference>
<feature type="region of interest" description="Disordered" evidence="1">
    <location>
        <begin position="190"/>
        <end position="211"/>
    </location>
</feature>
<dbReference type="InterPro" id="IPR022190">
    <property type="entry name" value="DUF3716"/>
</dbReference>
<keyword evidence="4" id="KW-1185">Reference proteome</keyword>
<sequence>MSGSQFEKSILSRDRGDGTWSPEDDKKLMAARADGLSWDILASRFFPQRSSNACRKRHTRLLRAKATNEDWDKSKWEKLAKAYMGMRKEIWSGLAKETGEGWETIEQKCMSEKIPLFRMHARDSTREARKIDDESPIVVEEQIPAPTYSDDGSISPREVPCKSHVPITKMQKETNPRSTEASMAILAGGNKSRANQTEETANPWDIHDSGTETFENLDSRRDEFRIDEASDEVHLHRKQTEGLIHTSATHSDDYEIENAKMSNSTDNQPEKIDARAKLRQLPILRPIQLRNGRTLNLDEAVNIEAALGYQVGEVRAMKCGSCATGSGIFLECVTVSDCFGGCCVGCYFNGQGPHCSFLSLPYHLQTVNGFVGTHASVDSEQDDYKAETFHKYDSEANLKECSNVRLPVNILTIGEYEALRESIRTQYVENKSNSDQEPLLAEKQKQWIDILEAAACHDQRIQGMLLDERLQPGKHWREDLSFNPSWLLGFWLPDSHGTQSLDPLEQNLTIINALTPQILRNVKKRLDTIIDEVLEDLGMDVDNVRKNTGLPVNIPTEDMMGLLKIIQRESGRSRRTKCQELALEKLGTMPDLENCRVLKDHMESDNASDVFEDVHGYHQRFANEAIQMLQYWRRSWMIPKPLPSLDITDFHTNTVQDFVGSSRPGIRLRNEIDTRAEMESTSALKQVDTFTAYHGTVPSLLSSLVFRDIPHPKTFDSWEWPTTGALLSPWPSAYRAKVTIDPLARQNVAVDEERLSASLLSREQSFEAGRRNSHEEFETKGDDQAICDRVLQHMKQVLTTTDKERGAYFDKICVRMCDLVSRPANLDTEHEVFLASFTGCRSYNSLDLILDNWWHCRRLLQMLKLRYSLSDNDYHESEINLIMVLAMIEGGSDDPFPWLFVLDGLLASIGRLVMSTGTTERESVDRNRLIEELILFAHGTAISTVQDL</sequence>
<dbReference type="PROSITE" id="PS50090">
    <property type="entry name" value="MYB_LIKE"/>
    <property type="match status" value="1"/>
</dbReference>
<proteinExistence type="predicted"/>
<dbReference type="Proteomes" id="UP000256328">
    <property type="component" value="Unassembled WGS sequence"/>
</dbReference>
<dbReference type="Pfam" id="PF12511">
    <property type="entry name" value="DUF3716"/>
    <property type="match status" value="1"/>
</dbReference>
<feature type="compositionally biased region" description="Basic and acidic residues" evidence="1">
    <location>
        <begin position="10"/>
        <end position="24"/>
    </location>
</feature>
<evidence type="ECO:0000259" key="2">
    <source>
        <dbReference type="PROSITE" id="PS50090"/>
    </source>
</evidence>
<protein>
    <recommendedName>
        <fullName evidence="2">Myb-like domain-containing protein</fullName>
    </recommendedName>
</protein>
<dbReference type="Pfam" id="PF13921">
    <property type="entry name" value="Myb_DNA-bind_6"/>
    <property type="match status" value="1"/>
</dbReference>
<evidence type="ECO:0000256" key="1">
    <source>
        <dbReference type="SAM" id="MobiDB-lite"/>
    </source>
</evidence>
<feature type="region of interest" description="Disordered" evidence="1">
    <location>
        <begin position="1"/>
        <end position="24"/>
    </location>
</feature>